<proteinExistence type="predicted"/>
<feature type="domain" description="ISXO2-like transposase" evidence="1">
    <location>
        <begin position="142"/>
        <end position="283"/>
    </location>
</feature>
<dbReference type="NCBIfam" id="NF033547">
    <property type="entry name" value="transpos_IS1595"/>
    <property type="match status" value="1"/>
</dbReference>
<reference evidence="2" key="1">
    <citation type="submission" date="2025-05" db="UniProtKB">
        <authorList>
            <consortium name="EnsemblMetazoa"/>
        </authorList>
    </citation>
    <scope>IDENTIFICATION</scope>
</reference>
<dbReference type="RefSeq" id="XP_050519361.1">
    <property type="nucleotide sequence ID" value="XM_050663404.1"/>
</dbReference>
<organism evidence="2 3">
    <name type="scientific">Diabrotica virgifera virgifera</name>
    <name type="common">western corn rootworm</name>
    <dbReference type="NCBI Taxonomy" id="50390"/>
    <lineage>
        <taxon>Eukaryota</taxon>
        <taxon>Metazoa</taxon>
        <taxon>Ecdysozoa</taxon>
        <taxon>Arthropoda</taxon>
        <taxon>Hexapoda</taxon>
        <taxon>Insecta</taxon>
        <taxon>Pterygota</taxon>
        <taxon>Neoptera</taxon>
        <taxon>Endopterygota</taxon>
        <taxon>Coleoptera</taxon>
        <taxon>Polyphaga</taxon>
        <taxon>Cucujiformia</taxon>
        <taxon>Chrysomeloidea</taxon>
        <taxon>Chrysomelidae</taxon>
        <taxon>Galerucinae</taxon>
        <taxon>Diabroticina</taxon>
        <taxon>Diabroticites</taxon>
        <taxon>Diabrotica</taxon>
    </lineage>
</organism>
<evidence type="ECO:0000313" key="3">
    <source>
        <dbReference type="Proteomes" id="UP001652700"/>
    </source>
</evidence>
<dbReference type="InterPro" id="IPR024445">
    <property type="entry name" value="Tnp_ISXO2-like"/>
</dbReference>
<dbReference type="PANTHER" id="PTHR47163:SF2">
    <property type="entry name" value="SI:DKEY-17M8.2"/>
    <property type="match status" value="1"/>
</dbReference>
<dbReference type="EnsemblMetazoa" id="XM_050663404.1">
    <property type="protein sequence ID" value="XP_050519361.1"/>
    <property type="gene ID" value="LOC126893342"/>
</dbReference>
<sequence>MACVEPCSIGVFEAGYMAKTKGEVLKFFINHGVLKDVIVCRCGNTLKMDGKMTFRCNKMVLRKKRAPKKCGFCISARKGTFLENSKLAIDKIFLLVNLLLNWRPPRQEAALEELGISSTTMVDWYSYCREVFISFAINNSTKLGGPGSIIEIDEAKFGKRKFNKGRLFRGQWIFGGYERSTGNFFVIPVERRDADTLLGIIRDWILPGTTIYSDCWKAYNCLAHEGFHHQTVNHSKHFVDPETGTHTNHIERLWREVRSNIPKYGVKEAHFVGYLAEFYFKRRYPKRLERMHHFFKAASELYPPAY</sequence>
<dbReference type="GeneID" id="126890658"/>
<dbReference type="SMART" id="SM01126">
    <property type="entry name" value="DDE_Tnp_IS1595"/>
    <property type="match status" value="1"/>
</dbReference>
<evidence type="ECO:0000313" key="2">
    <source>
        <dbReference type="EnsemblMetazoa" id="XP_050515735.1"/>
    </source>
</evidence>
<dbReference type="InterPro" id="IPR053164">
    <property type="entry name" value="IS1016-like_transposase"/>
</dbReference>
<dbReference type="Proteomes" id="UP001652700">
    <property type="component" value="Unplaced"/>
</dbReference>
<dbReference type="GeneID" id="126893342"/>
<dbReference type="EnsemblMetazoa" id="XM_050659778.1">
    <property type="protein sequence ID" value="XP_050515735.1"/>
    <property type="gene ID" value="LOC126890658"/>
</dbReference>
<protein>
    <recommendedName>
        <fullName evidence="1">ISXO2-like transposase domain-containing protein</fullName>
    </recommendedName>
</protein>
<dbReference type="Pfam" id="PF12762">
    <property type="entry name" value="DDE_Tnp_IS1595"/>
    <property type="match status" value="1"/>
</dbReference>
<keyword evidence="3" id="KW-1185">Reference proteome</keyword>
<accession>A0ABM5KZX1</accession>
<dbReference type="PANTHER" id="PTHR47163">
    <property type="entry name" value="DDE_TNP_IS1595 DOMAIN-CONTAINING PROTEIN"/>
    <property type="match status" value="1"/>
</dbReference>
<evidence type="ECO:0000259" key="1">
    <source>
        <dbReference type="SMART" id="SM01126"/>
    </source>
</evidence>
<name>A0ABM5KZX1_DIAVI</name>
<dbReference type="RefSeq" id="XP_050515735.1">
    <property type="nucleotide sequence ID" value="XM_050659778.1"/>
</dbReference>